<sequence>MFMLYRNVKNLQTQRLSKEDYEEFMKGNADSGGPGAGPGAGGNCLEMLRLPYDRKQYELSKTSFTIDYKTLLGTGTFGSVYKGIIHDANKECAFKLTQPSCSITTLKGLLSEIKLLSYLGNHEHIVSLIGSYTAELRKVDKLIDSRKKLIPFQGLSTL</sequence>
<evidence type="ECO:0000259" key="2">
    <source>
        <dbReference type="PROSITE" id="PS50011"/>
    </source>
</evidence>
<dbReference type="InterPro" id="IPR011009">
    <property type="entry name" value="Kinase-like_dom_sf"/>
</dbReference>
<dbReference type="PROSITE" id="PS50011">
    <property type="entry name" value="PROTEIN_KINASE_DOM"/>
    <property type="match status" value="1"/>
</dbReference>
<keyword evidence="4" id="KW-1185">Reference proteome</keyword>
<dbReference type="InterPro" id="IPR017441">
    <property type="entry name" value="Protein_kinase_ATP_BS"/>
</dbReference>
<dbReference type="Pfam" id="PF07714">
    <property type="entry name" value="PK_Tyr_Ser-Thr"/>
    <property type="match status" value="1"/>
</dbReference>
<accession>A0ABP1RI80</accession>
<feature type="binding site" evidence="1">
    <location>
        <position position="95"/>
    </location>
    <ligand>
        <name>ATP</name>
        <dbReference type="ChEBI" id="CHEBI:30616"/>
    </ligand>
</feature>
<evidence type="ECO:0000256" key="1">
    <source>
        <dbReference type="PROSITE-ProRule" id="PRU10141"/>
    </source>
</evidence>
<dbReference type="InterPro" id="IPR000719">
    <property type="entry name" value="Prot_kinase_dom"/>
</dbReference>
<feature type="domain" description="Protein kinase" evidence="2">
    <location>
        <begin position="66"/>
        <end position="158"/>
    </location>
</feature>
<dbReference type="InterPro" id="IPR001245">
    <property type="entry name" value="Ser-Thr/Tyr_kinase_cat_dom"/>
</dbReference>
<keyword evidence="1" id="KW-0067">ATP-binding</keyword>
<comment type="caution">
    <text evidence="3">The sequence shown here is derived from an EMBL/GenBank/DDBJ whole genome shotgun (WGS) entry which is preliminary data.</text>
</comment>
<name>A0ABP1RI80_9HEXA</name>
<dbReference type="Gene3D" id="3.30.200.20">
    <property type="entry name" value="Phosphorylase Kinase, domain 1"/>
    <property type="match status" value="1"/>
</dbReference>
<protein>
    <recommendedName>
        <fullName evidence="2">Protein kinase domain-containing protein</fullName>
    </recommendedName>
</protein>
<dbReference type="Proteomes" id="UP001642540">
    <property type="component" value="Unassembled WGS sequence"/>
</dbReference>
<dbReference type="PROSITE" id="PS00107">
    <property type="entry name" value="PROTEIN_KINASE_ATP"/>
    <property type="match status" value="1"/>
</dbReference>
<proteinExistence type="predicted"/>
<dbReference type="SUPFAM" id="SSF56112">
    <property type="entry name" value="Protein kinase-like (PK-like)"/>
    <property type="match status" value="1"/>
</dbReference>
<reference evidence="3 4" key="1">
    <citation type="submission" date="2024-08" db="EMBL/GenBank/DDBJ databases">
        <authorList>
            <person name="Cucini C."/>
            <person name="Frati F."/>
        </authorList>
    </citation>
    <scope>NUCLEOTIDE SEQUENCE [LARGE SCALE GENOMIC DNA]</scope>
</reference>
<keyword evidence="1" id="KW-0547">Nucleotide-binding</keyword>
<gene>
    <name evidence="3" type="ORF">ODALV1_LOCUS22504</name>
</gene>
<evidence type="ECO:0000313" key="4">
    <source>
        <dbReference type="Proteomes" id="UP001642540"/>
    </source>
</evidence>
<evidence type="ECO:0000313" key="3">
    <source>
        <dbReference type="EMBL" id="CAL8128737.1"/>
    </source>
</evidence>
<dbReference type="EMBL" id="CAXLJM020000075">
    <property type="protein sequence ID" value="CAL8128737.1"/>
    <property type="molecule type" value="Genomic_DNA"/>
</dbReference>
<organism evidence="3 4">
    <name type="scientific">Orchesella dallaii</name>
    <dbReference type="NCBI Taxonomy" id="48710"/>
    <lineage>
        <taxon>Eukaryota</taxon>
        <taxon>Metazoa</taxon>
        <taxon>Ecdysozoa</taxon>
        <taxon>Arthropoda</taxon>
        <taxon>Hexapoda</taxon>
        <taxon>Collembola</taxon>
        <taxon>Entomobryomorpha</taxon>
        <taxon>Entomobryoidea</taxon>
        <taxon>Orchesellidae</taxon>
        <taxon>Orchesellinae</taxon>
        <taxon>Orchesella</taxon>
    </lineage>
</organism>